<evidence type="ECO:0000313" key="17">
    <source>
        <dbReference type="EMBL" id="PAD72676.1"/>
    </source>
</evidence>
<feature type="domain" description="HAMP" evidence="16">
    <location>
        <begin position="71"/>
        <end position="123"/>
    </location>
</feature>
<dbReference type="Pfam" id="PF02518">
    <property type="entry name" value="HATPase_c"/>
    <property type="match status" value="1"/>
</dbReference>
<evidence type="ECO:0000259" key="16">
    <source>
        <dbReference type="PROSITE" id="PS50885"/>
    </source>
</evidence>
<comment type="caution">
    <text evidence="17">The sequence shown here is derived from an EMBL/GenBank/DDBJ whole genome shotgun (WGS) entry which is preliminary data.</text>
</comment>
<dbReference type="InterPro" id="IPR005467">
    <property type="entry name" value="His_kinase_dom"/>
</dbReference>
<evidence type="ECO:0000256" key="13">
    <source>
        <dbReference type="ARBA" id="ARBA00023136"/>
    </source>
</evidence>
<dbReference type="GO" id="GO:0005886">
    <property type="term" value="C:plasma membrane"/>
    <property type="evidence" value="ECO:0007669"/>
    <property type="project" value="UniProtKB-SubCell"/>
</dbReference>
<evidence type="ECO:0000256" key="8">
    <source>
        <dbReference type="ARBA" id="ARBA00022741"/>
    </source>
</evidence>
<dbReference type="OrthoDB" id="9792991at2"/>
<gene>
    <name evidence="17" type="ORF">CHH67_21690</name>
</gene>
<feature type="transmembrane region" description="Helical" evidence="14">
    <location>
        <begin position="20"/>
        <end position="43"/>
    </location>
</feature>
<dbReference type="SMART" id="SM00304">
    <property type="entry name" value="HAMP"/>
    <property type="match status" value="1"/>
</dbReference>
<dbReference type="PRINTS" id="PR00344">
    <property type="entry name" value="BCTRLSENSOR"/>
</dbReference>
<keyword evidence="9" id="KW-0418">Kinase</keyword>
<dbReference type="EMBL" id="NPBY01000076">
    <property type="protein sequence ID" value="PAD72676.1"/>
    <property type="molecule type" value="Genomic_DNA"/>
</dbReference>
<keyword evidence="4" id="KW-1003">Cell membrane</keyword>
<dbReference type="SUPFAM" id="SSF55874">
    <property type="entry name" value="ATPase domain of HSP90 chaperone/DNA topoisomerase II/histidine kinase"/>
    <property type="match status" value="1"/>
</dbReference>
<dbReference type="PANTHER" id="PTHR45528:SF1">
    <property type="entry name" value="SENSOR HISTIDINE KINASE CPXA"/>
    <property type="match status" value="1"/>
</dbReference>
<comment type="subcellular location">
    <subcellularLocation>
        <location evidence="2">Cell membrane</location>
        <topology evidence="2">Multi-pass membrane protein</topology>
    </subcellularLocation>
</comment>
<dbReference type="AlphaFoldDB" id="A0A268EHR7"/>
<dbReference type="PROSITE" id="PS50885">
    <property type="entry name" value="HAMP"/>
    <property type="match status" value="1"/>
</dbReference>
<evidence type="ECO:0000256" key="10">
    <source>
        <dbReference type="ARBA" id="ARBA00022840"/>
    </source>
</evidence>
<keyword evidence="11 14" id="KW-1133">Transmembrane helix</keyword>
<dbReference type="InterPro" id="IPR003660">
    <property type="entry name" value="HAMP_dom"/>
</dbReference>
<evidence type="ECO:0000256" key="4">
    <source>
        <dbReference type="ARBA" id="ARBA00022475"/>
    </source>
</evidence>
<dbReference type="InterPro" id="IPR036097">
    <property type="entry name" value="HisK_dim/P_sf"/>
</dbReference>
<accession>A0A268EHR7</accession>
<name>A0A268EHR7_9BACL</name>
<dbReference type="CDD" id="cd00075">
    <property type="entry name" value="HATPase"/>
    <property type="match status" value="1"/>
</dbReference>
<dbReference type="Pfam" id="PF00512">
    <property type="entry name" value="HisKA"/>
    <property type="match status" value="1"/>
</dbReference>
<keyword evidence="10" id="KW-0067">ATP-binding</keyword>
<evidence type="ECO:0000256" key="11">
    <source>
        <dbReference type="ARBA" id="ARBA00022989"/>
    </source>
</evidence>
<dbReference type="SUPFAM" id="SSF47384">
    <property type="entry name" value="Homodimeric domain of signal transducing histidine kinase"/>
    <property type="match status" value="1"/>
</dbReference>
<evidence type="ECO:0000256" key="7">
    <source>
        <dbReference type="ARBA" id="ARBA00022692"/>
    </source>
</evidence>
<keyword evidence="6" id="KW-0808">Transferase</keyword>
<dbReference type="Gene3D" id="1.10.287.130">
    <property type="match status" value="1"/>
</dbReference>
<comment type="catalytic activity">
    <reaction evidence="1">
        <text>ATP + protein L-histidine = ADP + protein N-phospho-L-histidine.</text>
        <dbReference type="EC" id="2.7.13.3"/>
    </reaction>
</comment>
<dbReference type="Gene3D" id="3.30.565.10">
    <property type="entry name" value="Histidine kinase-like ATPase, C-terminal domain"/>
    <property type="match status" value="1"/>
</dbReference>
<keyword evidence="5" id="KW-0597">Phosphoprotein</keyword>
<keyword evidence="13 14" id="KW-0472">Membrane</keyword>
<protein>
    <recommendedName>
        <fullName evidence="3">histidine kinase</fullName>
        <ecNumber evidence="3">2.7.13.3</ecNumber>
    </recommendedName>
</protein>
<reference evidence="17 18" key="1">
    <citation type="submission" date="2017-07" db="EMBL/GenBank/DDBJ databases">
        <title>Isolation and whole genome analysis of endospore-forming bacteria from heroin.</title>
        <authorList>
            <person name="Kalinowski J."/>
            <person name="Ahrens B."/>
            <person name="Al-Dilaimi A."/>
            <person name="Winkler A."/>
            <person name="Wibberg D."/>
            <person name="Schleenbecker U."/>
            <person name="Ruckert C."/>
            <person name="Wolfel R."/>
            <person name="Grass G."/>
        </authorList>
    </citation>
    <scope>NUCLEOTIDE SEQUENCE [LARGE SCALE GENOMIC DNA]</scope>
    <source>
        <strain evidence="17 18">7537-G1</strain>
    </source>
</reference>
<evidence type="ECO:0000256" key="14">
    <source>
        <dbReference type="SAM" id="Phobius"/>
    </source>
</evidence>
<feature type="transmembrane region" description="Helical" evidence="14">
    <location>
        <begin position="49"/>
        <end position="71"/>
    </location>
</feature>
<sequence>MNNKWFHKLNLRENLSYQILAAALGSAALALLVMSVIGSLLNATPYGFTFFYVPIFAFLGTFFLCFSLFTYRIRMYFHEITDGLKKIGDAKLDYRIPVTRKDELGEVALAMNRMAQQLQQTIERERLQEQIKMELITGLSHDVRTPLTSINAYLDLIRTESFKNRQEYQRFVDHACRKLEQLNKIVDHLFENTRLMNPNLRLSLQALDFQHLAEQIVHEFEPLANEKGLAVTTKWEKKNVIVSIDAEKLVRAIDNLLLNALKFSHRPGTINIRLYMVEDGYAVLEVENFGTPITKEDEQQLFNRFYQVSRHLDPKLPAGSGLGLSIVQNIVEQHGGYIAFEHNDGRFVFSILLPIAKCSSEHL</sequence>
<feature type="domain" description="Histidine kinase" evidence="15">
    <location>
        <begin position="138"/>
        <end position="357"/>
    </location>
</feature>
<organism evidence="17 18">
    <name type="scientific">Paenibacillus campinasensis</name>
    <dbReference type="NCBI Taxonomy" id="66347"/>
    <lineage>
        <taxon>Bacteria</taxon>
        <taxon>Bacillati</taxon>
        <taxon>Bacillota</taxon>
        <taxon>Bacilli</taxon>
        <taxon>Bacillales</taxon>
        <taxon>Paenibacillaceae</taxon>
        <taxon>Paenibacillus</taxon>
    </lineage>
</organism>
<dbReference type="Gene3D" id="6.10.340.10">
    <property type="match status" value="1"/>
</dbReference>
<dbReference type="PANTHER" id="PTHR45528">
    <property type="entry name" value="SENSOR HISTIDINE KINASE CPXA"/>
    <property type="match status" value="1"/>
</dbReference>
<proteinExistence type="predicted"/>
<dbReference type="Proteomes" id="UP000215596">
    <property type="component" value="Unassembled WGS sequence"/>
</dbReference>
<evidence type="ECO:0000256" key="9">
    <source>
        <dbReference type="ARBA" id="ARBA00022777"/>
    </source>
</evidence>
<dbReference type="CDD" id="cd00082">
    <property type="entry name" value="HisKA"/>
    <property type="match status" value="1"/>
</dbReference>
<evidence type="ECO:0000313" key="18">
    <source>
        <dbReference type="Proteomes" id="UP000215596"/>
    </source>
</evidence>
<dbReference type="CDD" id="cd06225">
    <property type="entry name" value="HAMP"/>
    <property type="match status" value="1"/>
</dbReference>
<evidence type="ECO:0000256" key="12">
    <source>
        <dbReference type="ARBA" id="ARBA00023012"/>
    </source>
</evidence>
<dbReference type="InterPro" id="IPR036890">
    <property type="entry name" value="HATPase_C_sf"/>
</dbReference>
<dbReference type="InterPro" id="IPR050398">
    <property type="entry name" value="HssS/ArlS-like"/>
</dbReference>
<keyword evidence="7 14" id="KW-0812">Transmembrane</keyword>
<dbReference type="InterPro" id="IPR003594">
    <property type="entry name" value="HATPase_dom"/>
</dbReference>
<dbReference type="SUPFAM" id="SSF158472">
    <property type="entry name" value="HAMP domain-like"/>
    <property type="match status" value="1"/>
</dbReference>
<evidence type="ECO:0000256" key="5">
    <source>
        <dbReference type="ARBA" id="ARBA00022553"/>
    </source>
</evidence>
<dbReference type="InterPro" id="IPR003661">
    <property type="entry name" value="HisK_dim/P_dom"/>
</dbReference>
<evidence type="ECO:0000256" key="6">
    <source>
        <dbReference type="ARBA" id="ARBA00022679"/>
    </source>
</evidence>
<dbReference type="Pfam" id="PF00672">
    <property type="entry name" value="HAMP"/>
    <property type="match status" value="1"/>
</dbReference>
<dbReference type="PROSITE" id="PS50109">
    <property type="entry name" value="HIS_KIN"/>
    <property type="match status" value="1"/>
</dbReference>
<dbReference type="GO" id="GO:0005524">
    <property type="term" value="F:ATP binding"/>
    <property type="evidence" value="ECO:0007669"/>
    <property type="project" value="UniProtKB-KW"/>
</dbReference>
<evidence type="ECO:0000256" key="1">
    <source>
        <dbReference type="ARBA" id="ARBA00000085"/>
    </source>
</evidence>
<evidence type="ECO:0000256" key="2">
    <source>
        <dbReference type="ARBA" id="ARBA00004651"/>
    </source>
</evidence>
<keyword evidence="8" id="KW-0547">Nucleotide-binding</keyword>
<evidence type="ECO:0000259" key="15">
    <source>
        <dbReference type="PROSITE" id="PS50109"/>
    </source>
</evidence>
<dbReference type="InterPro" id="IPR004358">
    <property type="entry name" value="Sig_transdc_His_kin-like_C"/>
</dbReference>
<dbReference type="RefSeq" id="WP_095267466.1">
    <property type="nucleotide sequence ID" value="NZ_NPBY01000076.1"/>
</dbReference>
<keyword evidence="12" id="KW-0902">Two-component regulatory system</keyword>
<dbReference type="EC" id="2.7.13.3" evidence="3"/>
<dbReference type="SMART" id="SM00387">
    <property type="entry name" value="HATPase_c"/>
    <property type="match status" value="1"/>
</dbReference>
<dbReference type="GO" id="GO:0000155">
    <property type="term" value="F:phosphorelay sensor kinase activity"/>
    <property type="evidence" value="ECO:0007669"/>
    <property type="project" value="InterPro"/>
</dbReference>
<dbReference type="SMART" id="SM00388">
    <property type="entry name" value="HisKA"/>
    <property type="match status" value="1"/>
</dbReference>
<evidence type="ECO:0000256" key="3">
    <source>
        <dbReference type="ARBA" id="ARBA00012438"/>
    </source>
</evidence>